<keyword evidence="10" id="KW-1133">Transmembrane helix</keyword>
<dbReference type="EMBL" id="BSTJ01000017">
    <property type="protein sequence ID" value="GLY81096.1"/>
    <property type="molecule type" value="Genomic_DNA"/>
</dbReference>
<evidence type="ECO:0000256" key="10">
    <source>
        <dbReference type="SAM" id="Phobius"/>
    </source>
</evidence>
<evidence type="ECO:0000256" key="1">
    <source>
        <dbReference type="ARBA" id="ARBA00000085"/>
    </source>
</evidence>
<dbReference type="Proteomes" id="UP001165135">
    <property type="component" value="Unassembled WGS sequence"/>
</dbReference>
<evidence type="ECO:0000313" key="14">
    <source>
        <dbReference type="EMBL" id="GLY81096.1"/>
    </source>
</evidence>
<dbReference type="Pfam" id="PF02518">
    <property type="entry name" value="HATPase_c"/>
    <property type="match status" value="1"/>
</dbReference>
<feature type="domain" description="Histidine kinase/HSP90-like ATPase" evidence="11">
    <location>
        <begin position="286"/>
        <end position="374"/>
    </location>
</feature>
<evidence type="ECO:0000256" key="4">
    <source>
        <dbReference type="ARBA" id="ARBA00022679"/>
    </source>
</evidence>
<dbReference type="GO" id="GO:0005524">
    <property type="term" value="F:ATP binding"/>
    <property type="evidence" value="ECO:0007669"/>
    <property type="project" value="UniProtKB-KW"/>
</dbReference>
<dbReference type="SUPFAM" id="SSF55874">
    <property type="entry name" value="ATPase domain of HSP90 chaperone/DNA topoisomerase II/histidine kinase"/>
    <property type="match status" value="1"/>
</dbReference>
<dbReference type="GO" id="GO:0016020">
    <property type="term" value="C:membrane"/>
    <property type="evidence" value="ECO:0007669"/>
    <property type="project" value="InterPro"/>
</dbReference>
<comment type="catalytic activity">
    <reaction evidence="1">
        <text>ATP + protein L-histidine = ADP + protein N-phospho-L-histidine.</text>
        <dbReference type="EC" id="2.7.13.3"/>
    </reaction>
</comment>
<feature type="transmembrane region" description="Helical" evidence="10">
    <location>
        <begin position="54"/>
        <end position="75"/>
    </location>
</feature>
<evidence type="ECO:0000259" key="12">
    <source>
        <dbReference type="Pfam" id="PF07730"/>
    </source>
</evidence>
<evidence type="ECO:0000256" key="7">
    <source>
        <dbReference type="ARBA" id="ARBA00022840"/>
    </source>
</evidence>
<comment type="caution">
    <text evidence="14">The sequence shown here is derived from an EMBL/GenBank/DDBJ whole genome shotgun (WGS) entry which is preliminary data.</text>
</comment>
<proteinExistence type="predicted"/>
<dbReference type="InterPro" id="IPR050482">
    <property type="entry name" value="Sensor_HK_TwoCompSys"/>
</dbReference>
<evidence type="ECO:0000256" key="9">
    <source>
        <dbReference type="SAM" id="Coils"/>
    </source>
</evidence>
<evidence type="ECO:0000313" key="15">
    <source>
        <dbReference type="Proteomes" id="UP001165135"/>
    </source>
</evidence>
<keyword evidence="7" id="KW-0067">ATP-binding</keyword>
<keyword evidence="3" id="KW-0597">Phosphoprotein</keyword>
<dbReference type="GO" id="GO:0046983">
    <property type="term" value="F:protein dimerization activity"/>
    <property type="evidence" value="ECO:0007669"/>
    <property type="project" value="InterPro"/>
</dbReference>
<keyword evidence="6 14" id="KW-0418">Kinase</keyword>
<dbReference type="RefSeq" id="WP_285635007.1">
    <property type="nucleotide sequence ID" value="NZ_BSTJ01000017.1"/>
</dbReference>
<keyword evidence="10" id="KW-0472">Membrane</keyword>
<evidence type="ECO:0000256" key="8">
    <source>
        <dbReference type="ARBA" id="ARBA00023012"/>
    </source>
</evidence>
<evidence type="ECO:0000256" key="3">
    <source>
        <dbReference type="ARBA" id="ARBA00022553"/>
    </source>
</evidence>
<dbReference type="Pfam" id="PF23539">
    <property type="entry name" value="DUF7134"/>
    <property type="match status" value="1"/>
</dbReference>
<gene>
    <name evidence="14" type="ORF">Airi01_093630</name>
</gene>
<dbReference type="EC" id="2.7.13.3" evidence="2"/>
<sequence>MRAKRLVTLADLLLSAGVFAVYLPYLHGRGHTAPALILSALAALALLARKRFPIPTLIACLILSGFIAALLRHSYPASPADLVALYAVGRYCGRGQALMTAIATPIVGFVVAEIFTRIPSYDIENLGTLAAVPLAVLAGAWVRIQRTYVLGAEERAERAEREREDEARRRVTEERLRIARELHDIVGHALMSISVTSSVSARFVEEDPKAGREALETINGVSNSALGEIRRTLSLLRGTAEPLKRPGLGLDDLPDLVHQSRAAGLPVTLHESGRPTEVPAIVGFTVYRIVQESLTNVKRHARDVMKVAVTLTFAPDSLDVAVTNDGRPVEMSDQASYGLGIQGMRERVAATGGRLNTTALPGGGFRVHARLPLKESRP</sequence>
<feature type="domain" description="Signal transduction histidine kinase subgroup 3 dimerisation and phosphoacceptor" evidence="12">
    <location>
        <begin position="174"/>
        <end position="239"/>
    </location>
</feature>
<organism evidence="14 15">
    <name type="scientific">Actinoallomurus iriomotensis</name>
    <dbReference type="NCBI Taxonomy" id="478107"/>
    <lineage>
        <taxon>Bacteria</taxon>
        <taxon>Bacillati</taxon>
        <taxon>Actinomycetota</taxon>
        <taxon>Actinomycetes</taxon>
        <taxon>Streptosporangiales</taxon>
        <taxon>Thermomonosporaceae</taxon>
        <taxon>Actinoallomurus</taxon>
    </lineage>
</organism>
<dbReference type="Gene3D" id="3.30.565.10">
    <property type="entry name" value="Histidine kinase-like ATPase, C-terminal domain"/>
    <property type="match status" value="1"/>
</dbReference>
<evidence type="ECO:0000259" key="11">
    <source>
        <dbReference type="Pfam" id="PF02518"/>
    </source>
</evidence>
<dbReference type="AlphaFoldDB" id="A0A9W6VWT0"/>
<evidence type="ECO:0000256" key="2">
    <source>
        <dbReference type="ARBA" id="ARBA00012438"/>
    </source>
</evidence>
<feature type="transmembrane region" description="Helical" evidence="10">
    <location>
        <begin position="126"/>
        <end position="144"/>
    </location>
</feature>
<feature type="coiled-coil region" evidence="9">
    <location>
        <begin position="149"/>
        <end position="176"/>
    </location>
</feature>
<evidence type="ECO:0000259" key="13">
    <source>
        <dbReference type="Pfam" id="PF23539"/>
    </source>
</evidence>
<keyword evidence="4" id="KW-0808">Transferase</keyword>
<evidence type="ECO:0000256" key="5">
    <source>
        <dbReference type="ARBA" id="ARBA00022741"/>
    </source>
</evidence>
<feature type="domain" description="DUF7134" evidence="13">
    <location>
        <begin position="6"/>
        <end position="142"/>
    </location>
</feature>
<dbReference type="InterPro" id="IPR036890">
    <property type="entry name" value="HATPase_C_sf"/>
</dbReference>
<dbReference type="PANTHER" id="PTHR24421:SF10">
    <property type="entry name" value="NITRATE_NITRITE SENSOR PROTEIN NARQ"/>
    <property type="match status" value="1"/>
</dbReference>
<evidence type="ECO:0000256" key="6">
    <source>
        <dbReference type="ARBA" id="ARBA00022777"/>
    </source>
</evidence>
<dbReference type="InterPro" id="IPR011712">
    <property type="entry name" value="Sig_transdc_His_kin_sub3_dim/P"/>
</dbReference>
<name>A0A9W6VWT0_9ACTN</name>
<protein>
    <recommendedName>
        <fullName evidence="2">histidine kinase</fullName>
        <ecNumber evidence="2">2.7.13.3</ecNumber>
    </recommendedName>
</protein>
<dbReference type="CDD" id="cd16917">
    <property type="entry name" value="HATPase_UhpB-NarQ-NarX-like"/>
    <property type="match status" value="1"/>
</dbReference>
<reference evidence="14" key="1">
    <citation type="submission" date="2023-03" db="EMBL/GenBank/DDBJ databases">
        <title>Actinoallomurus iriomotensis NBRC 103681.</title>
        <authorList>
            <person name="Ichikawa N."/>
            <person name="Sato H."/>
            <person name="Tonouchi N."/>
        </authorList>
    </citation>
    <scope>NUCLEOTIDE SEQUENCE</scope>
    <source>
        <strain evidence="14">NBRC 103681</strain>
    </source>
</reference>
<dbReference type="Pfam" id="PF07730">
    <property type="entry name" value="HisKA_3"/>
    <property type="match status" value="1"/>
</dbReference>
<dbReference type="Gene3D" id="1.20.5.1930">
    <property type="match status" value="1"/>
</dbReference>
<accession>A0A9W6VWT0</accession>
<dbReference type="GO" id="GO:0000155">
    <property type="term" value="F:phosphorelay sensor kinase activity"/>
    <property type="evidence" value="ECO:0007669"/>
    <property type="project" value="InterPro"/>
</dbReference>
<keyword evidence="9" id="KW-0175">Coiled coil</keyword>
<keyword evidence="8" id="KW-0902">Two-component regulatory system</keyword>
<feature type="transmembrane region" description="Helical" evidence="10">
    <location>
        <begin position="30"/>
        <end position="47"/>
    </location>
</feature>
<dbReference type="InterPro" id="IPR003594">
    <property type="entry name" value="HATPase_dom"/>
</dbReference>
<dbReference type="InterPro" id="IPR055558">
    <property type="entry name" value="DUF7134"/>
</dbReference>
<feature type="transmembrane region" description="Helical" evidence="10">
    <location>
        <begin position="95"/>
        <end position="114"/>
    </location>
</feature>
<keyword evidence="5" id="KW-0547">Nucleotide-binding</keyword>
<keyword evidence="10" id="KW-0812">Transmembrane</keyword>
<dbReference type="PANTHER" id="PTHR24421">
    <property type="entry name" value="NITRATE/NITRITE SENSOR PROTEIN NARX-RELATED"/>
    <property type="match status" value="1"/>
</dbReference>